<evidence type="ECO:0000313" key="2">
    <source>
        <dbReference type="EMBL" id="PKU67460.1"/>
    </source>
</evidence>
<accession>A0A2I0VVM2</accession>
<name>A0A2I0VVM2_9ASPA</name>
<gene>
    <name evidence="2" type="ORF">MA16_Dca020386</name>
</gene>
<reference evidence="2 3" key="2">
    <citation type="journal article" date="2017" name="Nature">
        <title>The Apostasia genome and the evolution of orchids.</title>
        <authorList>
            <person name="Zhang G.Q."/>
            <person name="Liu K.W."/>
            <person name="Li Z."/>
            <person name="Lohaus R."/>
            <person name="Hsiao Y.Y."/>
            <person name="Niu S.C."/>
            <person name="Wang J.Y."/>
            <person name="Lin Y.C."/>
            <person name="Xu Q."/>
            <person name="Chen L.J."/>
            <person name="Yoshida K."/>
            <person name="Fujiwara S."/>
            <person name="Wang Z.W."/>
            <person name="Zhang Y.Q."/>
            <person name="Mitsuda N."/>
            <person name="Wang M."/>
            <person name="Liu G.H."/>
            <person name="Pecoraro L."/>
            <person name="Huang H.X."/>
            <person name="Xiao X.J."/>
            <person name="Lin M."/>
            <person name="Wu X.Y."/>
            <person name="Wu W.L."/>
            <person name="Chen Y.Y."/>
            <person name="Chang S.B."/>
            <person name="Sakamoto S."/>
            <person name="Ohme-Takagi M."/>
            <person name="Yagi M."/>
            <person name="Zeng S.J."/>
            <person name="Shen C.Y."/>
            <person name="Yeh C.M."/>
            <person name="Luo Y.B."/>
            <person name="Tsai W.C."/>
            <person name="Van de Peer Y."/>
            <person name="Liu Z.J."/>
        </authorList>
    </citation>
    <scope>NUCLEOTIDE SEQUENCE [LARGE SCALE GENOMIC DNA]</scope>
    <source>
        <tissue evidence="2">The whole plant</tissue>
    </source>
</reference>
<evidence type="ECO:0000256" key="1">
    <source>
        <dbReference type="SAM" id="MobiDB-lite"/>
    </source>
</evidence>
<dbReference type="Proteomes" id="UP000233837">
    <property type="component" value="Unassembled WGS sequence"/>
</dbReference>
<feature type="compositionally biased region" description="Polar residues" evidence="1">
    <location>
        <begin position="46"/>
        <end position="62"/>
    </location>
</feature>
<reference evidence="2 3" key="1">
    <citation type="journal article" date="2016" name="Sci. Rep.">
        <title>The Dendrobium catenatum Lindl. genome sequence provides insights into polysaccharide synthase, floral development and adaptive evolution.</title>
        <authorList>
            <person name="Zhang G.Q."/>
            <person name="Xu Q."/>
            <person name="Bian C."/>
            <person name="Tsai W.C."/>
            <person name="Yeh C.M."/>
            <person name="Liu K.W."/>
            <person name="Yoshida K."/>
            <person name="Zhang L.S."/>
            <person name="Chang S.B."/>
            <person name="Chen F."/>
            <person name="Shi Y."/>
            <person name="Su Y.Y."/>
            <person name="Zhang Y.Q."/>
            <person name="Chen L.J."/>
            <person name="Yin Y."/>
            <person name="Lin M."/>
            <person name="Huang H."/>
            <person name="Deng H."/>
            <person name="Wang Z.W."/>
            <person name="Zhu S.L."/>
            <person name="Zhao X."/>
            <person name="Deng C."/>
            <person name="Niu S.C."/>
            <person name="Huang J."/>
            <person name="Wang M."/>
            <person name="Liu G.H."/>
            <person name="Yang H.J."/>
            <person name="Xiao X.J."/>
            <person name="Hsiao Y.Y."/>
            <person name="Wu W.L."/>
            <person name="Chen Y.Y."/>
            <person name="Mitsuda N."/>
            <person name="Ohme-Takagi M."/>
            <person name="Luo Y.B."/>
            <person name="Van de Peer Y."/>
            <person name="Liu Z.J."/>
        </authorList>
    </citation>
    <scope>NUCLEOTIDE SEQUENCE [LARGE SCALE GENOMIC DNA]</scope>
    <source>
        <tissue evidence="2">The whole plant</tissue>
    </source>
</reference>
<dbReference type="EMBL" id="KZ503194">
    <property type="protein sequence ID" value="PKU67460.1"/>
    <property type="molecule type" value="Genomic_DNA"/>
</dbReference>
<organism evidence="2 3">
    <name type="scientific">Dendrobium catenatum</name>
    <dbReference type="NCBI Taxonomy" id="906689"/>
    <lineage>
        <taxon>Eukaryota</taxon>
        <taxon>Viridiplantae</taxon>
        <taxon>Streptophyta</taxon>
        <taxon>Embryophyta</taxon>
        <taxon>Tracheophyta</taxon>
        <taxon>Spermatophyta</taxon>
        <taxon>Magnoliopsida</taxon>
        <taxon>Liliopsida</taxon>
        <taxon>Asparagales</taxon>
        <taxon>Orchidaceae</taxon>
        <taxon>Epidendroideae</taxon>
        <taxon>Malaxideae</taxon>
        <taxon>Dendrobiinae</taxon>
        <taxon>Dendrobium</taxon>
    </lineage>
</organism>
<protein>
    <submittedName>
        <fullName evidence="2">Uncharacterized protein</fullName>
    </submittedName>
</protein>
<dbReference type="AlphaFoldDB" id="A0A2I0VVM2"/>
<evidence type="ECO:0000313" key="3">
    <source>
        <dbReference type="Proteomes" id="UP000233837"/>
    </source>
</evidence>
<keyword evidence="3" id="KW-1185">Reference proteome</keyword>
<sequence>MILTNTKDKTTIKKCQKDPKKVIQEDETAATTATKPLNQPAKKIQTETSTKIVYSRSPSIQNADMKEPPHNNSQNQQL</sequence>
<feature type="region of interest" description="Disordered" evidence="1">
    <location>
        <begin position="23"/>
        <end position="78"/>
    </location>
</feature>
<proteinExistence type="predicted"/>